<evidence type="ECO:0000256" key="7">
    <source>
        <dbReference type="ARBA" id="ARBA00023015"/>
    </source>
</evidence>
<dbReference type="GO" id="GO:0006508">
    <property type="term" value="P:proteolysis"/>
    <property type="evidence" value="ECO:0007669"/>
    <property type="project" value="InterPro"/>
</dbReference>
<keyword evidence="9 12" id="KW-0804">Transcription</keyword>
<evidence type="ECO:0000256" key="4">
    <source>
        <dbReference type="ARBA" id="ARBA00022763"/>
    </source>
</evidence>
<dbReference type="GO" id="GO:0006281">
    <property type="term" value="P:DNA repair"/>
    <property type="evidence" value="ECO:0007669"/>
    <property type="project" value="UniProtKB-UniRule"/>
</dbReference>
<dbReference type="HAMAP" id="MF_00015">
    <property type="entry name" value="LexA"/>
    <property type="match status" value="1"/>
</dbReference>
<dbReference type="Gene3D" id="1.10.10.10">
    <property type="entry name" value="Winged helix-like DNA-binding domain superfamily/Winged helix DNA-binding domain"/>
    <property type="match status" value="1"/>
</dbReference>
<dbReference type="FunFam" id="2.10.109.10:FF:000001">
    <property type="entry name" value="LexA repressor"/>
    <property type="match status" value="1"/>
</dbReference>
<keyword evidence="4 12" id="KW-0227">DNA damage</keyword>
<dbReference type="InterPro" id="IPR036286">
    <property type="entry name" value="LexA/Signal_pep-like_sf"/>
</dbReference>
<name>G8U080_SULAD</name>
<dbReference type="SUPFAM" id="SSF46785">
    <property type="entry name" value="Winged helix' DNA-binding domain"/>
    <property type="match status" value="1"/>
</dbReference>
<evidence type="ECO:0000256" key="11">
    <source>
        <dbReference type="ARBA" id="ARBA00023236"/>
    </source>
</evidence>
<dbReference type="InterPro" id="IPR006199">
    <property type="entry name" value="LexA_DNA-bd_dom"/>
</dbReference>
<evidence type="ECO:0000256" key="9">
    <source>
        <dbReference type="ARBA" id="ARBA00023163"/>
    </source>
</evidence>
<evidence type="ECO:0000256" key="8">
    <source>
        <dbReference type="ARBA" id="ARBA00023125"/>
    </source>
</evidence>
<reference evidence="17" key="1">
    <citation type="submission" date="2011-12" db="EMBL/GenBank/DDBJ databases">
        <title>The complete genome of chromosome of Sulfobacillus acidophilus DSM 10332.</title>
        <authorList>
            <person name="Lucas S."/>
            <person name="Han J."/>
            <person name="Lapidus A."/>
            <person name="Bruce D."/>
            <person name="Goodwin L."/>
            <person name="Pitluck S."/>
            <person name="Peters L."/>
            <person name="Kyrpides N."/>
            <person name="Mavromatis K."/>
            <person name="Ivanova N."/>
            <person name="Mikhailova N."/>
            <person name="Chertkov O."/>
            <person name="Saunders E."/>
            <person name="Detter J.C."/>
            <person name="Tapia R."/>
            <person name="Han C."/>
            <person name="Land M."/>
            <person name="Hauser L."/>
            <person name="Markowitz V."/>
            <person name="Cheng J.-F."/>
            <person name="Hugenholtz P."/>
            <person name="Woyke T."/>
            <person name="Wu D."/>
            <person name="Pukall R."/>
            <person name="Gehrich-Schroeter G."/>
            <person name="Schneider S."/>
            <person name="Klenk H.-P."/>
            <person name="Eisen J.A."/>
        </authorList>
    </citation>
    <scope>NUCLEOTIDE SEQUENCE [LARGE SCALE GENOMIC DNA]</scope>
    <source>
        <strain evidence="17">ATCC 700253 / DSM 10332 / NAL</strain>
    </source>
</reference>
<accession>G8U080</accession>
<gene>
    <name evidence="12" type="primary">lexA</name>
    <name evidence="16" type="ordered locus">Sulac_1836</name>
</gene>
<dbReference type="PANTHER" id="PTHR33516">
    <property type="entry name" value="LEXA REPRESSOR"/>
    <property type="match status" value="1"/>
</dbReference>
<dbReference type="Proteomes" id="UP000005439">
    <property type="component" value="Chromosome"/>
</dbReference>
<dbReference type="PANTHER" id="PTHR33516:SF2">
    <property type="entry name" value="LEXA REPRESSOR-RELATED"/>
    <property type="match status" value="1"/>
</dbReference>
<feature type="site" description="Cleavage; by autolysis" evidence="12">
    <location>
        <begin position="88"/>
        <end position="89"/>
    </location>
</feature>
<dbReference type="NCBIfam" id="TIGR00498">
    <property type="entry name" value="lexA"/>
    <property type="match status" value="1"/>
</dbReference>
<dbReference type="InterPro" id="IPR036388">
    <property type="entry name" value="WH-like_DNA-bd_sf"/>
</dbReference>
<feature type="domain" description="Peptidase S24/S26A/S26B/S26C" evidence="14">
    <location>
        <begin position="81"/>
        <end position="193"/>
    </location>
</feature>
<dbReference type="GO" id="GO:0006260">
    <property type="term" value="P:DNA replication"/>
    <property type="evidence" value="ECO:0007669"/>
    <property type="project" value="UniProtKB-UniRule"/>
</dbReference>
<dbReference type="EMBL" id="CP003179">
    <property type="protein sequence ID" value="AEW05329.1"/>
    <property type="molecule type" value="Genomic_DNA"/>
</dbReference>
<comment type="subunit">
    <text evidence="12">Homodimer.</text>
</comment>
<dbReference type="PRINTS" id="PR00726">
    <property type="entry name" value="LEXASERPTASE"/>
</dbReference>
<dbReference type="InterPro" id="IPR036390">
    <property type="entry name" value="WH_DNA-bd_sf"/>
</dbReference>
<keyword evidence="5 12" id="KW-0378">Hydrolase</keyword>
<evidence type="ECO:0000256" key="10">
    <source>
        <dbReference type="ARBA" id="ARBA00023204"/>
    </source>
</evidence>
<dbReference type="MEROPS" id="S24.001"/>
<dbReference type="GO" id="GO:0003677">
    <property type="term" value="F:DNA binding"/>
    <property type="evidence" value="ECO:0007669"/>
    <property type="project" value="UniProtKB-UniRule"/>
</dbReference>
<keyword evidence="17" id="KW-1185">Reference proteome</keyword>
<evidence type="ECO:0000256" key="1">
    <source>
        <dbReference type="ARBA" id="ARBA00007484"/>
    </source>
</evidence>
<comment type="similarity">
    <text evidence="1 12 13">Belongs to the peptidase S24 family.</text>
</comment>
<dbReference type="AlphaFoldDB" id="G8U080"/>
<comment type="function">
    <text evidence="12">Represses a number of genes involved in the response to DNA damage (SOS response), including recA and lexA. In the presence of single-stranded DNA, RecA interacts with LexA causing an autocatalytic cleavage which disrupts the DNA-binding part of LexA, leading to derepression of the SOS regulon and eventually DNA repair.</text>
</comment>
<feature type="DNA-binding region" description="H-T-H motif" evidence="12">
    <location>
        <begin position="29"/>
        <end position="49"/>
    </location>
</feature>
<evidence type="ECO:0000313" key="16">
    <source>
        <dbReference type="EMBL" id="AEW05329.1"/>
    </source>
</evidence>
<dbReference type="GO" id="GO:0045892">
    <property type="term" value="P:negative regulation of DNA-templated transcription"/>
    <property type="evidence" value="ECO:0007669"/>
    <property type="project" value="UniProtKB-UniRule"/>
</dbReference>
<dbReference type="KEGG" id="sap:Sulac_1836"/>
<dbReference type="InterPro" id="IPR039418">
    <property type="entry name" value="LexA-like"/>
</dbReference>
<feature type="active site" description="For autocatalytic cleavage activity" evidence="12">
    <location>
        <position position="160"/>
    </location>
</feature>
<protein>
    <recommendedName>
        <fullName evidence="12">LexA repressor</fullName>
        <ecNumber evidence="12">3.4.21.88</ecNumber>
    </recommendedName>
</protein>
<keyword evidence="11 12" id="KW-0742">SOS response</keyword>
<comment type="catalytic activity">
    <reaction evidence="12">
        <text>Hydrolysis of Ala-|-Gly bond in repressor LexA.</text>
        <dbReference type="EC" id="3.4.21.88"/>
    </reaction>
</comment>
<evidence type="ECO:0000256" key="5">
    <source>
        <dbReference type="ARBA" id="ARBA00022801"/>
    </source>
</evidence>
<dbReference type="InterPro" id="IPR006197">
    <property type="entry name" value="Peptidase_S24_LexA"/>
</dbReference>
<evidence type="ECO:0000313" key="17">
    <source>
        <dbReference type="Proteomes" id="UP000005439"/>
    </source>
</evidence>
<evidence type="ECO:0000256" key="12">
    <source>
        <dbReference type="HAMAP-Rule" id="MF_00015"/>
    </source>
</evidence>
<evidence type="ECO:0000256" key="2">
    <source>
        <dbReference type="ARBA" id="ARBA00022491"/>
    </source>
</evidence>
<dbReference type="STRING" id="679936.Sulac_1836"/>
<evidence type="ECO:0000259" key="15">
    <source>
        <dbReference type="Pfam" id="PF01726"/>
    </source>
</evidence>
<evidence type="ECO:0000256" key="6">
    <source>
        <dbReference type="ARBA" id="ARBA00022813"/>
    </source>
</evidence>
<dbReference type="InterPro" id="IPR006200">
    <property type="entry name" value="LexA"/>
</dbReference>
<keyword evidence="7 12" id="KW-0805">Transcription regulation</keyword>
<evidence type="ECO:0000259" key="14">
    <source>
        <dbReference type="Pfam" id="PF00717"/>
    </source>
</evidence>
<feature type="domain" description="LexA repressor DNA-binding" evidence="15">
    <location>
        <begin position="6"/>
        <end position="66"/>
    </location>
</feature>
<evidence type="ECO:0000256" key="3">
    <source>
        <dbReference type="ARBA" id="ARBA00022705"/>
    </source>
</evidence>
<dbReference type="GO" id="GO:0009432">
    <property type="term" value="P:SOS response"/>
    <property type="evidence" value="ECO:0007669"/>
    <property type="project" value="UniProtKB-UniRule"/>
</dbReference>
<dbReference type="InterPro" id="IPR015927">
    <property type="entry name" value="Peptidase_S24_S26A/B/C"/>
</dbReference>
<dbReference type="SUPFAM" id="SSF51306">
    <property type="entry name" value="LexA/Signal peptidase"/>
    <property type="match status" value="1"/>
</dbReference>
<dbReference type="EC" id="3.4.21.88" evidence="12"/>
<keyword evidence="10 12" id="KW-0234">DNA repair</keyword>
<dbReference type="GO" id="GO:0004252">
    <property type="term" value="F:serine-type endopeptidase activity"/>
    <property type="evidence" value="ECO:0007669"/>
    <property type="project" value="UniProtKB-UniRule"/>
</dbReference>
<dbReference type="Gene3D" id="2.10.109.10">
    <property type="entry name" value="Umud Fragment, subunit A"/>
    <property type="match status" value="1"/>
</dbReference>
<keyword evidence="3 12" id="KW-0235">DNA replication</keyword>
<dbReference type="CDD" id="cd06529">
    <property type="entry name" value="S24_LexA-like"/>
    <property type="match status" value="1"/>
</dbReference>
<keyword evidence="2 12" id="KW-0678">Repressor</keyword>
<sequence length="199" mass="22077">MRRSAAERQQDILQFIQRYLQRYGYPPSVREIGAAVGLKSTASVARYLKRLEEGGLISHPPAKRRAWRVERDRGEPPVPVPLIGRITAGQPILAVENVEDTWSVTPSLFSRQPDYFLRVKGDSMIGVGIFDGDLVAVEAVNTADSGDIVIAVIGEEATVKTLDITPHGLRLLPANPRYQPIEHPYIQVIGRVIGLVRTY</sequence>
<proteinExistence type="inferred from homology"/>
<feature type="active site" description="For autocatalytic cleavage activity" evidence="12">
    <location>
        <position position="123"/>
    </location>
</feature>
<dbReference type="HOGENOM" id="CLU_066192_45_1_9"/>
<organism evidence="16 17">
    <name type="scientific">Sulfobacillus acidophilus (strain ATCC 700253 / DSM 10332 / NAL)</name>
    <dbReference type="NCBI Taxonomy" id="679936"/>
    <lineage>
        <taxon>Bacteria</taxon>
        <taxon>Bacillati</taxon>
        <taxon>Bacillota</taxon>
        <taxon>Clostridia</taxon>
        <taxon>Eubacteriales</taxon>
        <taxon>Clostridiales Family XVII. Incertae Sedis</taxon>
        <taxon>Sulfobacillus</taxon>
    </lineage>
</organism>
<dbReference type="InterPro" id="IPR050077">
    <property type="entry name" value="LexA_repressor"/>
</dbReference>
<dbReference type="Pfam" id="PF01726">
    <property type="entry name" value="LexA_DNA_bind"/>
    <property type="match status" value="1"/>
</dbReference>
<dbReference type="Pfam" id="PF00717">
    <property type="entry name" value="Peptidase_S24"/>
    <property type="match status" value="1"/>
</dbReference>
<reference evidence="16 17" key="2">
    <citation type="journal article" date="2012" name="Stand. Genomic Sci.">
        <title>Complete genome sequence of the moderately thermophilic mineral-sulfide-oxidizing firmicute Sulfobacillus acidophilus type strain (NAL(T)).</title>
        <authorList>
            <person name="Anderson I."/>
            <person name="Chertkov O."/>
            <person name="Chen A."/>
            <person name="Saunders E."/>
            <person name="Lapidus A."/>
            <person name="Nolan M."/>
            <person name="Lucas S."/>
            <person name="Hammon N."/>
            <person name="Deshpande S."/>
            <person name="Cheng J.F."/>
            <person name="Han C."/>
            <person name="Tapia R."/>
            <person name="Goodwin L.A."/>
            <person name="Pitluck S."/>
            <person name="Liolios K."/>
            <person name="Pagani I."/>
            <person name="Ivanova N."/>
            <person name="Mikhailova N."/>
            <person name="Pati A."/>
            <person name="Palaniappan K."/>
            <person name="Land M."/>
            <person name="Pan C."/>
            <person name="Rohde M."/>
            <person name="Pukall R."/>
            <person name="Goker M."/>
            <person name="Detter J.C."/>
            <person name="Woyke T."/>
            <person name="Bristow J."/>
            <person name="Eisen J.A."/>
            <person name="Markowitz V."/>
            <person name="Hugenholtz P."/>
            <person name="Kyrpides N.C."/>
            <person name="Klenk H.P."/>
            <person name="Mavromatis K."/>
        </authorList>
    </citation>
    <scope>NUCLEOTIDE SEQUENCE [LARGE SCALE GENOMIC DNA]</scope>
    <source>
        <strain evidence="17">ATCC 700253 / DSM 10332 / NAL</strain>
    </source>
</reference>
<keyword evidence="6 12" id="KW-0068">Autocatalytic cleavage</keyword>
<evidence type="ECO:0000256" key="13">
    <source>
        <dbReference type="RuleBase" id="RU003991"/>
    </source>
</evidence>
<keyword evidence="8 12" id="KW-0238">DNA-binding</keyword>
<dbReference type="PATRIC" id="fig|679936.5.peg.1902"/>